<gene>
    <name evidence="1" type="ORF">CWM47_27940</name>
</gene>
<dbReference type="EMBL" id="CP025096">
    <property type="protein sequence ID" value="AUD05347.1"/>
    <property type="molecule type" value="Genomic_DNA"/>
</dbReference>
<evidence type="ECO:0000313" key="1">
    <source>
        <dbReference type="EMBL" id="AUD05347.1"/>
    </source>
</evidence>
<dbReference type="OrthoDB" id="960266at2"/>
<evidence type="ECO:0000313" key="2">
    <source>
        <dbReference type="Proteomes" id="UP000232883"/>
    </source>
</evidence>
<sequence length="131" mass="15272">MKPDSMFLENERLFNSVEVELVRRWAFGQVPAMFGNHEASVLKCFVKAWWNLYHESECALSCKNRTIWHRSQELPAPPLDTDELVMALLRIRQLIILEALLEFRLIRQHEESALGGLSVLIHYYTHAKHAA</sequence>
<dbReference type="RefSeq" id="WP_100991907.1">
    <property type="nucleotide sequence ID" value="NZ_CP025096.1"/>
</dbReference>
<proteinExistence type="predicted"/>
<name>A0A2K8Z630_9BACT</name>
<dbReference type="KEGG" id="spir:CWM47_27940"/>
<dbReference type="AlphaFoldDB" id="A0A2K8Z630"/>
<dbReference type="Proteomes" id="UP000232883">
    <property type="component" value="Chromosome"/>
</dbReference>
<organism evidence="1 2">
    <name type="scientific">Spirosoma pollinicola</name>
    <dbReference type="NCBI Taxonomy" id="2057025"/>
    <lineage>
        <taxon>Bacteria</taxon>
        <taxon>Pseudomonadati</taxon>
        <taxon>Bacteroidota</taxon>
        <taxon>Cytophagia</taxon>
        <taxon>Cytophagales</taxon>
        <taxon>Cytophagaceae</taxon>
        <taxon>Spirosoma</taxon>
    </lineage>
</organism>
<reference evidence="1 2" key="1">
    <citation type="submission" date="2017-11" db="EMBL/GenBank/DDBJ databases">
        <title>Taxonomic description and genome sequences of Spirosoma HA7 sp. nov., isolated from pollen microhabitat of Corylus avellana.</title>
        <authorList>
            <person name="Ambika Manirajan B."/>
            <person name="Suarez C."/>
            <person name="Ratering S."/>
            <person name="Geissler-Plaum R."/>
            <person name="Cardinale M."/>
            <person name="Sylvia S."/>
        </authorList>
    </citation>
    <scope>NUCLEOTIDE SEQUENCE [LARGE SCALE GENOMIC DNA]</scope>
    <source>
        <strain evidence="1 2">HA7</strain>
    </source>
</reference>
<accession>A0A2K8Z630</accession>
<protein>
    <submittedName>
        <fullName evidence="1">Uncharacterized protein</fullName>
    </submittedName>
</protein>
<keyword evidence="2" id="KW-1185">Reference proteome</keyword>